<reference evidence="2" key="1">
    <citation type="submission" date="2018-04" db="EMBL/GenBank/DDBJ databases">
        <title>Whole genome sequencing of Hypsizygus marmoreus.</title>
        <authorList>
            <person name="Choi I.-G."/>
            <person name="Min B."/>
            <person name="Kim J.-G."/>
            <person name="Kim S."/>
            <person name="Oh Y.-L."/>
            <person name="Kong W.-S."/>
            <person name="Park H."/>
            <person name="Jeong J."/>
            <person name="Song E.-S."/>
        </authorList>
    </citation>
    <scope>NUCLEOTIDE SEQUENCE [LARGE SCALE GENOMIC DNA]</scope>
    <source>
        <strain evidence="2">51987-8</strain>
    </source>
</reference>
<dbReference type="EMBL" id="LUEZ02000069">
    <property type="protein sequence ID" value="RDB20242.1"/>
    <property type="molecule type" value="Genomic_DNA"/>
</dbReference>
<dbReference type="Proteomes" id="UP000076154">
    <property type="component" value="Unassembled WGS sequence"/>
</dbReference>
<evidence type="ECO:0000313" key="2">
    <source>
        <dbReference type="EMBL" id="RDB20242.1"/>
    </source>
</evidence>
<accession>A0A369JG09</accession>
<sequence>MLGSSRSLRHPVSMPSRQTILSPLLRLSRLDRVPPLQRLHTPPTRHLRRLSAFPPFEAQMHQPSLPPPTHLQANALR</sequence>
<feature type="region of interest" description="Disordered" evidence="1">
    <location>
        <begin position="57"/>
        <end position="77"/>
    </location>
</feature>
<keyword evidence="3" id="KW-1185">Reference proteome</keyword>
<dbReference type="InParanoid" id="A0A369JG09"/>
<gene>
    <name evidence="2" type="ORF">Hypma_012608</name>
</gene>
<dbReference type="AlphaFoldDB" id="A0A369JG09"/>
<evidence type="ECO:0000256" key="1">
    <source>
        <dbReference type="SAM" id="MobiDB-lite"/>
    </source>
</evidence>
<protein>
    <submittedName>
        <fullName evidence="2">Uncharacterized protein</fullName>
    </submittedName>
</protein>
<name>A0A369JG09_HYPMA</name>
<proteinExistence type="predicted"/>
<comment type="caution">
    <text evidence="2">The sequence shown here is derived from an EMBL/GenBank/DDBJ whole genome shotgun (WGS) entry which is preliminary data.</text>
</comment>
<organism evidence="2 3">
    <name type="scientific">Hypsizygus marmoreus</name>
    <name type="common">White beech mushroom</name>
    <name type="synonym">Agaricus marmoreus</name>
    <dbReference type="NCBI Taxonomy" id="39966"/>
    <lineage>
        <taxon>Eukaryota</taxon>
        <taxon>Fungi</taxon>
        <taxon>Dikarya</taxon>
        <taxon>Basidiomycota</taxon>
        <taxon>Agaricomycotina</taxon>
        <taxon>Agaricomycetes</taxon>
        <taxon>Agaricomycetidae</taxon>
        <taxon>Agaricales</taxon>
        <taxon>Tricholomatineae</taxon>
        <taxon>Lyophyllaceae</taxon>
        <taxon>Hypsizygus</taxon>
    </lineage>
</organism>
<evidence type="ECO:0000313" key="3">
    <source>
        <dbReference type="Proteomes" id="UP000076154"/>
    </source>
</evidence>